<dbReference type="GO" id="GO:0046872">
    <property type="term" value="F:metal ion binding"/>
    <property type="evidence" value="ECO:0007669"/>
    <property type="project" value="InterPro"/>
</dbReference>
<dbReference type="GO" id="GO:0016788">
    <property type="term" value="F:hydrolase activity, acting on ester bonds"/>
    <property type="evidence" value="ECO:0007669"/>
    <property type="project" value="InterPro"/>
</dbReference>
<dbReference type="PROSITE" id="PS00785">
    <property type="entry name" value="5_NUCLEOTIDASE_1"/>
    <property type="match status" value="1"/>
</dbReference>
<comment type="caution">
    <text evidence="1">The sequence shown here is derived from an EMBL/GenBank/DDBJ whole genome shotgun (WGS) entry which is preliminary data.</text>
</comment>
<evidence type="ECO:0000313" key="1">
    <source>
        <dbReference type="EMBL" id="KAH9382939.1"/>
    </source>
</evidence>
<evidence type="ECO:0008006" key="3">
    <source>
        <dbReference type="Google" id="ProtNLM"/>
    </source>
</evidence>
<dbReference type="EMBL" id="JABSTR010000701">
    <property type="protein sequence ID" value="KAH9382939.1"/>
    <property type="molecule type" value="Genomic_DNA"/>
</dbReference>
<dbReference type="SUPFAM" id="SSF56300">
    <property type="entry name" value="Metallo-dependent phosphatases"/>
    <property type="match status" value="1"/>
</dbReference>
<keyword evidence="2" id="KW-1185">Reference proteome</keyword>
<dbReference type="Proteomes" id="UP000821853">
    <property type="component" value="Unassembled WGS sequence"/>
</dbReference>
<protein>
    <recommendedName>
        <fullName evidence="3">5'-nucleotidase</fullName>
    </recommendedName>
</protein>
<dbReference type="VEuPathDB" id="VectorBase:HLOH_061753"/>
<gene>
    <name evidence="1" type="ORF">HPB48_023572</name>
</gene>
<dbReference type="InterPro" id="IPR029052">
    <property type="entry name" value="Metallo-depent_PP-like"/>
</dbReference>
<dbReference type="AlphaFoldDB" id="A0A9J6H5H9"/>
<dbReference type="Gene3D" id="3.60.21.10">
    <property type="match status" value="1"/>
</dbReference>
<accession>A0A9J6H5H9</accession>
<dbReference type="InterPro" id="IPR006146">
    <property type="entry name" value="5'-Nucleotdase_CS"/>
</dbReference>
<name>A0A9J6H5H9_HAELO</name>
<evidence type="ECO:0000313" key="2">
    <source>
        <dbReference type="Proteomes" id="UP000821853"/>
    </source>
</evidence>
<sequence length="68" mass="7872">MALVGEKRNDGSTFNLTILHTNDIHSRILESDKRGRQCDNETREERKCFGGVARIKSKVRDPWSDRLN</sequence>
<proteinExistence type="predicted"/>
<dbReference type="OrthoDB" id="7722975at2759"/>
<dbReference type="GO" id="GO:0000166">
    <property type="term" value="F:nucleotide binding"/>
    <property type="evidence" value="ECO:0007669"/>
    <property type="project" value="InterPro"/>
</dbReference>
<organism evidence="1 2">
    <name type="scientific">Haemaphysalis longicornis</name>
    <name type="common">Bush tick</name>
    <dbReference type="NCBI Taxonomy" id="44386"/>
    <lineage>
        <taxon>Eukaryota</taxon>
        <taxon>Metazoa</taxon>
        <taxon>Ecdysozoa</taxon>
        <taxon>Arthropoda</taxon>
        <taxon>Chelicerata</taxon>
        <taxon>Arachnida</taxon>
        <taxon>Acari</taxon>
        <taxon>Parasitiformes</taxon>
        <taxon>Ixodida</taxon>
        <taxon>Ixodoidea</taxon>
        <taxon>Ixodidae</taxon>
        <taxon>Haemaphysalinae</taxon>
        <taxon>Haemaphysalis</taxon>
    </lineage>
</organism>
<reference evidence="1 2" key="1">
    <citation type="journal article" date="2020" name="Cell">
        <title>Large-Scale Comparative Analyses of Tick Genomes Elucidate Their Genetic Diversity and Vector Capacities.</title>
        <authorList>
            <consortium name="Tick Genome and Microbiome Consortium (TIGMIC)"/>
            <person name="Jia N."/>
            <person name="Wang J."/>
            <person name="Shi W."/>
            <person name="Du L."/>
            <person name="Sun Y."/>
            <person name="Zhan W."/>
            <person name="Jiang J.F."/>
            <person name="Wang Q."/>
            <person name="Zhang B."/>
            <person name="Ji P."/>
            <person name="Bell-Sakyi L."/>
            <person name="Cui X.M."/>
            <person name="Yuan T.T."/>
            <person name="Jiang B.G."/>
            <person name="Yang W.F."/>
            <person name="Lam T.T."/>
            <person name="Chang Q.C."/>
            <person name="Ding S.J."/>
            <person name="Wang X.J."/>
            <person name="Zhu J.G."/>
            <person name="Ruan X.D."/>
            <person name="Zhao L."/>
            <person name="Wei J.T."/>
            <person name="Ye R.Z."/>
            <person name="Que T.C."/>
            <person name="Du C.H."/>
            <person name="Zhou Y.H."/>
            <person name="Cheng J.X."/>
            <person name="Dai P.F."/>
            <person name="Guo W.B."/>
            <person name="Han X.H."/>
            <person name="Huang E.J."/>
            <person name="Li L.F."/>
            <person name="Wei W."/>
            <person name="Gao Y.C."/>
            <person name="Liu J.Z."/>
            <person name="Shao H.Z."/>
            <person name="Wang X."/>
            <person name="Wang C.C."/>
            <person name="Yang T.C."/>
            <person name="Huo Q.B."/>
            <person name="Li W."/>
            <person name="Chen H.Y."/>
            <person name="Chen S.E."/>
            <person name="Zhou L.G."/>
            <person name="Ni X.B."/>
            <person name="Tian J.H."/>
            <person name="Sheng Y."/>
            <person name="Liu T."/>
            <person name="Pan Y.S."/>
            <person name="Xia L.Y."/>
            <person name="Li J."/>
            <person name="Zhao F."/>
            <person name="Cao W.C."/>
        </authorList>
    </citation>
    <scope>NUCLEOTIDE SEQUENCE [LARGE SCALE GENOMIC DNA]</scope>
    <source>
        <strain evidence="1">HaeL-2018</strain>
    </source>
</reference>